<evidence type="ECO:0000313" key="2">
    <source>
        <dbReference type="EMBL" id="MCH7409157.1"/>
    </source>
</evidence>
<reference evidence="2" key="1">
    <citation type="submission" date="2022-03" db="EMBL/GenBank/DDBJ databases">
        <title>De novo assembled genomes of Belliella spp. (Cyclobacteriaceae) strains.</title>
        <authorList>
            <person name="Szabo A."/>
            <person name="Korponai K."/>
            <person name="Felfoldi T."/>
        </authorList>
    </citation>
    <scope>NUCLEOTIDE SEQUENCE</scope>
    <source>
        <strain evidence="2">DSM 111904</strain>
    </source>
</reference>
<proteinExistence type="predicted"/>
<name>A0ABS9UYC2_9BACT</name>
<dbReference type="Proteomes" id="UP001165489">
    <property type="component" value="Unassembled WGS sequence"/>
</dbReference>
<keyword evidence="1" id="KW-0732">Signal</keyword>
<dbReference type="EMBL" id="JAKZGP010000012">
    <property type="protein sequence ID" value="MCH7409157.1"/>
    <property type="molecule type" value="Genomic_DNA"/>
</dbReference>
<feature type="signal peptide" evidence="1">
    <location>
        <begin position="1"/>
        <end position="19"/>
    </location>
</feature>
<feature type="chain" id="PRO_5045407806" description="Outer membrane protein beta-barrel domain-containing protein" evidence="1">
    <location>
        <begin position="20"/>
        <end position="188"/>
    </location>
</feature>
<evidence type="ECO:0000256" key="1">
    <source>
        <dbReference type="SAM" id="SignalP"/>
    </source>
</evidence>
<evidence type="ECO:0008006" key="4">
    <source>
        <dbReference type="Google" id="ProtNLM"/>
    </source>
</evidence>
<comment type="caution">
    <text evidence="2">The sequence shown here is derived from an EMBL/GenBank/DDBJ whole genome shotgun (WGS) entry which is preliminary data.</text>
</comment>
<accession>A0ABS9UYC2</accession>
<protein>
    <recommendedName>
        <fullName evidence="4">Outer membrane protein beta-barrel domain-containing protein</fullName>
    </recommendedName>
</protein>
<organism evidence="2 3">
    <name type="scientific">Belliella filtrata</name>
    <dbReference type="NCBI Taxonomy" id="2923435"/>
    <lineage>
        <taxon>Bacteria</taxon>
        <taxon>Pseudomonadati</taxon>
        <taxon>Bacteroidota</taxon>
        <taxon>Cytophagia</taxon>
        <taxon>Cytophagales</taxon>
        <taxon>Cyclobacteriaceae</taxon>
        <taxon>Belliella</taxon>
    </lineage>
</organism>
<keyword evidence="3" id="KW-1185">Reference proteome</keyword>
<gene>
    <name evidence="2" type="ORF">MM239_07115</name>
</gene>
<evidence type="ECO:0000313" key="3">
    <source>
        <dbReference type="Proteomes" id="UP001165489"/>
    </source>
</evidence>
<dbReference type="RefSeq" id="WP_241347510.1">
    <property type="nucleotide sequence ID" value="NZ_JAKZGP010000012.1"/>
</dbReference>
<sequence length="188" mass="21210">MKRILIISLLSLLMTPLHAQLAQKNNIYVNYANVTGDRTLSGSFLGHGYAIGYSRYLKPRLYADISVGRLDYEGKQSPFFLTKDETGRFDMAFFTLGFGYDLVQREKFILSAEGSYLRISNTMLMSQIESNGLTIREISRSPDVSARVGIKAKFFVNDHVQVSPSASYGFAIENFRTIWLNLGIGYSF</sequence>